<proteinExistence type="predicted"/>
<evidence type="ECO:0008006" key="2">
    <source>
        <dbReference type="Google" id="ProtNLM"/>
    </source>
</evidence>
<dbReference type="EMBL" id="BARV01045336">
    <property type="protein sequence ID" value="GAI67854.1"/>
    <property type="molecule type" value="Genomic_DNA"/>
</dbReference>
<accession>X1SJ86</accession>
<organism evidence="1">
    <name type="scientific">marine sediment metagenome</name>
    <dbReference type="NCBI Taxonomy" id="412755"/>
    <lineage>
        <taxon>unclassified sequences</taxon>
        <taxon>metagenomes</taxon>
        <taxon>ecological metagenomes</taxon>
    </lineage>
</organism>
<dbReference type="AlphaFoldDB" id="X1SJ86"/>
<evidence type="ECO:0000313" key="1">
    <source>
        <dbReference type="EMBL" id="GAI67854.1"/>
    </source>
</evidence>
<feature type="non-terminal residue" evidence="1">
    <location>
        <position position="1"/>
    </location>
</feature>
<name>X1SJ86_9ZZZZ</name>
<comment type="caution">
    <text evidence="1">The sequence shown here is derived from an EMBL/GenBank/DDBJ whole genome shotgun (WGS) entry which is preliminary data.</text>
</comment>
<sequence>PSMRLQVHDEILFDGNVVKDVEKLRLNSIAPFPTPYEIKLLDRWE</sequence>
<reference evidence="1" key="1">
    <citation type="journal article" date="2014" name="Front. Microbiol.">
        <title>High frequency of phylogenetically diverse reductive dehalogenase-homologous genes in deep subseafloor sedimentary metagenomes.</title>
        <authorList>
            <person name="Kawai M."/>
            <person name="Futagami T."/>
            <person name="Toyoda A."/>
            <person name="Takaki Y."/>
            <person name="Nishi S."/>
            <person name="Hori S."/>
            <person name="Arai W."/>
            <person name="Tsubouchi T."/>
            <person name="Morono Y."/>
            <person name="Uchiyama I."/>
            <person name="Ito T."/>
            <person name="Fujiyama A."/>
            <person name="Inagaki F."/>
            <person name="Takami H."/>
        </authorList>
    </citation>
    <scope>NUCLEOTIDE SEQUENCE</scope>
    <source>
        <strain evidence="1">Expedition CK06-06</strain>
    </source>
</reference>
<gene>
    <name evidence="1" type="ORF">S06H3_66480</name>
</gene>
<protein>
    <recommendedName>
        <fullName evidence="2">DNA-directed DNA polymerase family A palm domain-containing protein</fullName>
    </recommendedName>
</protein>